<feature type="region of interest" description="Disordered" evidence="1">
    <location>
        <begin position="1"/>
        <end position="25"/>
    </location>
</feature>
<evidence type="ECO:0000313" key="3">
    <source>
        <dbReference type="Proteomes" id="UP000026962"/>
    </source>
</evidence>
<accession>A0A0E0M593</accession>
<reference evidence="2" key="2">
    <citation type="submission" date="2018-05" db="EMBL/GenBank/DDBJ databases">
        <title>OpunRS2 (Oryza punctata Reference Sequence Version 2).</title>
        <authorList>
            <person name="Zhang J."/>
            <person name="Kudrna D."/>
            <person name="Lee S."/>
            <person name="Talag J."/>
            <person name="Welchert J."/>
            <person name="Wing R.A."/>
        </authorList>
    </citation>
    <scope>NUCLEOTIDE SEQUENCE [LARGE SCALE GENOMIC DNA]</scope>
</reference>
<proteinExistence type="predicted"/>
<dbReference type="AlphaFoldDB" id="A0A0E0M593"/>
<name>A0A0E0M593_ORYPU</name>
<evidence type="ECO:0000256" key="1">
    <source>
        <dbReference type="SAM" id="MobiDB-lite"/>
    </source>
</evidence>
<sequence length="142" mass="16376">MKRSSMVFEEEKSNNTACSNGDGNDEAGILANNIEKFGEHRKYMLEKEHPVHIMGFRSSLCLVPIPLMRPQVERHELPRQKQFPHVMFRDLVAGFEVVPNEEFEIMSWESRHIHIPSIYTVEVYVEEQAVCSTPTGKSRSSK</sequence>
<reference evidence="2" key="1">
    <citation type="submission" date="2015-04" db="UniProtKB">
        <authorList>
            <consortium name="EnsemblPlants"/>
        </authorList>
    </citation>
    <scope>IDENTIFICATION</scope>
</reference>
<dbReference type="Proteomes" id="UP000026962">
    <property type="component" value="Chromosome 10"/>
</dbReference>
<dbReference type="HOGENOM" id="CLU_1818977_0_0_1"/>
<dbReference type="Gramene" id="OPUNC10G01270.1">
    <property type="protein sequence ID" value="OPUNC10G01270.1"/>
    <property type="gene ID" value="OPUNC10G01270"/>
</dbReference>
<dbReference type="EnsemblPlants" id="OPUNC10G01270.1">
    <property type="protein sequence ID" value="OPUNC10G01270.1"/>
    <property type="gene ID" value="OPUNC10G01270"/>
</dbReference>
<evidence type="ECO:0000313" key="2">
    <source>
        <dbReference type="EnsemblPlants" id="OPUNC10G01270.1"/>
    </source>
</evidence>
<protein>
    <submittedName>
        <fullName evidence="2">Uncharacterized protein</fullName>
    </submittedName>
</protein>
<dbReference type="STRING" id="4537.A0A0E0M593"/>
<organism evidence="2">
    <name type="scientific">Oryza punctata</name>
    <name type="common">Red rice</name>
    <dbReference type="NCBI Taxonomy" id="4537"/>
    <lineage>
        <taxon>Eukaryota</taxon>
        <taxon>Viridiplantae</taxon>
        <taxon>Streptophyta</taxon>
        <taxon>Embryophyta</taxon>
        <taxon>Tracheophyta</taxon>
        <taxon>Spermatophyta</taxon>
        <taxon>Magnoliopsida</taxon>
        <taxon>Liliopsida</taxon>
        <taxon>Poales</taxon>
        <taxon>Poaceae</taxon>
        <taxon>BOP clade</taxon>
        <taxon>Oryzoideae</taxon>
        <taxon>Oryzeae</taxon>
        <taxon>Oryzinae</taxon>
        <taxon>Oryza</taxon>
    </lineage>
</organism>
<keyword evidence="3" id="KW-1185">Reference proteome</keyword>